<evidence type="ECO:0000313" key="2">
    <source>
        <dbReference type="Proteomes" id="UP001239111"/>
    </source>
</evidence>
<name>A0ACC2NIV6_9HYME</name>
<evidence type="ECO:0000313" key="1">
    <source>
        <dbReference type="EMBL" id="KAJ8670743.1"/>
    </source>
</evidence>
<dbReference type="EMBL" id="CM056743">
    <property type="protein sequence ID" value="KAJ8670743.1"/>
    <property type="molecule type" value="Genomic_DNA"/>
</dbReference>
<organism evidence="1 2">
    <name type="scientific">Eretmocerus hayati</name>
    <dbReference type="NCBI Taxonomy" id="131215"/>
    <lineage>
        <taxon>Eukaryota</taxon>
        <taxon>Metazoa</taxon>
        <taxon>Ecdysozoa</taxon>
        <taxon>Arthropoda</taxon>
        <taxon>Hexapoda</taxon>
        <taxon>Insecta</taxon>
        <taxon>Pterygota</taxon>
        <taxon>Neoptera</taxon>
        <taxon>Endopterygota</taxon>
        <taxon>Hymenoptera</taxon>
        <taxon>Apocrita</taxon>
        <taxon>Proctotrupomorpha</taxon>
        <taxon>Chalcidoidea</taxon>
        <taxon>Aphelinidae</taxon>
        <taxon>Aphelininae</taxon>
        <taxon>Eretmocerus</taxon>
    </lineage>
</organism>
<proteinExistence type="predicted"/>
<comment type="caution">
    <text evidence="1">The sequence shown here is derived from an EMBL/GenBank/DDBJ whole genome shotgun (WGS) entry which is preliminary data.</text>
</comment>
<gene>
    <name evidence="1" type="ORF">QAD02_002002</name>
</gene>
<protein>
    <submittedName>
        <fullName evidence="1">Uncharacterized protein</fullName>
    </submittedName>
</protein>
<dbReference type="Proteomes" id="UP001239111">
    <property type="component" value="Chromosome 3"/>
</dbReference>
<sequence>MEKNPISFLQEYMMAKKKVAPNYIVIDERKGTHINSFIIRVECNGKHADGKGSSKKEAKTEAAKNMLKMLQLGQDTGTLTNKHPTLVTIPGIVDNRIGSGIANSQLNKSATYINYVGKLQEYVIHKTLPAPVYECKSVFGPSHLPTFTVSCKYDKVEELGTATTKKEAKNLAAQKMYERLTTEVQIVVPEVKIQSYLQSLNKGISQLQLLKDQATSLQQSAQRAKAKYPQLSKTKLIIQSAASNRLCKDYHTLLSDAFPFNVRKMAIEKLKSIIDSFCKEILSNDSFDKLKLVLKDLNLNLTESVVNNRAGTNQVLYGLKLDTNPVISEISLGSDFLEAKRVATFKLAETLSIMLGD</sequence>
<reference evidence="1" key="1">
    <citation type="submission" date="2023-04" db="EMBL/GenBank/DDBJ databases">
        <title>A chromosome-level genome assembly of the parasitoid wasp Eretmocerus hayati.</title>
        <authorList>
            <person name="Zhong Y."/>
            <person name="Liu S."/>
            <person name="Liu Y."/>
        </authorList>
    </citation>
    <scope>NUCLEOTIDE SEQUENCE</scope>
    <source>
        <strain evidence="1">ZJU_SS_LIU_2023</strain>
    </source>
</reference>
<accession>A0ACC2NIV6</accession>
<keyword evidence="2" id="KW-1185">Reference proteome</keyword>